<reference evidence="5 6" key="1">
    <citation type="journal article" date="2004" name="Nature">
        <title>Genome evolution in yeasts.</title>
        <authorList>
            <consortium name="Genolevures"/>
            <person name="Dujon B."/>
            <person name="Sherman D."/>
            <person name="Fischer G."/>
            <person name="Durrens P."/>
            <person name="Casaregola S."/>
            <person name="Lafontaine I."/>
            <person name="de Montigny J."/>
            <person name="Marck C."/>
            <person name="Neuveglise C."/>
            <person name="Talla E."/>
            <person name="Goffard N."/>
            <person name="Frangeul L."/>
            <person name="Aigle M."/>
            <person name="Anthouard V."/>
            <person name="Babour A."/>
            <person name="Barbe V."/>
            <person name="Barnay S."/>
            <person name="Blanchin S."/>
            <person name="Beckerich J.M."/>
            <person name="Beyne E."/>
            <person name="Bleykasten C."/>
            <person name="Boisrame A."/>
            <person name="Boyer J."/>
            <person name="Cattolico L."/>
            <person name="Confanioleri F."/>
            <person name="de Daruvar A."/>
            <person name="Despons L."/>
            <person name="Fabre E."/>
            <person name="Fairhead C."/>
            <person name="Ferry-Dumazet H."/>
            <person name="Groppi A."/>
            <person name="Hantraye F."/>
            <person name="Hennequin C."/>
            <person name="Jauniaux N."/>
            <person name="Joyet P."/>
            <person name="Kachouri R."/>
            <person name="Kerrest A."/>
            <person name="Koszul R."/>
            <person name="Lemaire M."/>
            <person name="Lesur I."/>
            <person name="Ma L."/>
            <person name="Muller H."/>
            <person name="Nicaud J.M."/>
            <person name="Nikolski M."/>
            <person name="Oztas S."/>
            <person name="Ozier-Kalogeropoulos O."/>
            <person name="Pellenz S."/>
            <person name="Potier S."/>
            <person name="Richard G.F."/>
            <person name="Straub M.L."/>
            <person name="Suleau A."/>
            <person name="Swennene D."/>
            <person name="Tekaia F."/>
            <person name="Wesolowski-Louvel M."/>
            <person name="Westhof E."/>
            <person name="Wirth B."/>
            <person name="Zeniou-Meyer M."/>
            <person name="Zivanovic I."/>
            <person name="Bolotin-Fukuhara M."/>
            <person name="Thierry A."/>
            <person name="Bouchier C."/>
            <person name="Caudron B."/>
            <person name="Scarpelli C."/>
            <person name="Gaillardin C."/>
            <person name="Weissenbach J."/>
            <person name="Wincker P."/>
            <person name="Souciet J.L."/>
        </authorList>
    </citation>
    <scope>NUCLEOTIDE SEQUENCE [LARGE SCALE GENOMIC DNA]</scope>
    <source>
        <strain evidence="6">ATCC 8585 / CBS 2359 / DSM 70799 / NBRC 1267 / NRRL Y-1140 / WM37</strain>
    </source>
</reference>
<comment type="similarity">
    <text evidence="1">Belongs to the COQ10 family.</text>
</comment>
<organism evidence="5 6">
    <name type="scientific">Kluyveromyces lactis (strain ATCC 8585 / CBS 2359 / DSM 70799 / NBRC 1267 / NRRL Y-1140 / WM37)</name>
    <name type="common">Yeast</name>
    <name type="synonym">Candida sphaerica</name>
    <dbReference type="NCBI Taxonomy" id="284590"/>
    <lineage>
        <taxon>Eukaryota</taxon>
        <taxon>Fungi</taxon>
        <taxon>Dikarya</taxon>
        <taxon>Ascomycota</taxon>
        <taxon>Saccharomycotina</taxon>
        <taxon>Saccharomycetes</taxon>
        <taxon>Saccharomycetales</taxon>
        <taxon>Saccharomycetaceae</taxon>
        <taxon>Kluyveromyces</taxon>
    </lineage>
</organism>
<feature type="domain" description="Coenzyme Q-binding protein COQ10 START" evidence="4">
    <location>
        <begin position="56"/>
        <end position="186"/>
    </location>
</feature>
<keyword evidence="6" id="KW-1185">Reference proteome</keyword>
<comment type="function">
    <text evidence="3">Required for the function of coenzyme Q in the respiratory chain. May serve as a chaperone or may be involved in the transport of Q6 from its site of synthesis to the catalytic sites of the respiratory complexes.</text>
</comment>
<dbReference type="InterPro" id="IPR044996">
    <property type="entry name" value="COQ10-like"/>
</dbReference>
<dbReference type="OMA" id="IDGPFKY"/>
<evidence type="ECO:0000256" key="3">
    <source>
        <dbReference type="ARBA" id="ARBA00024947"/>
    </source>
</evidence>
<dbReference type="AlphaFoldDB" id="Q6CUC2"/>
<dbReference type="GO" id="GO:0045333">
    <property type="term" value="P:cellular respiration"/>
    <property type="evidence" value="ECO:0007669"/>
    <property type="project" value="InterPro"/>
</dbReference>
<dbReference type="CDD" id="cd07813">
    <property type="entry name" value="COQ10p_like"/>
    <property type="match status" value="1"/>
</dbReference>
<dbReference type="Proteomes" id="UP000000598">
    <property type="component" value="Chromosome C"/>
</dbReference>
<gene>
    <name evidence="5" type="ORF">KLLA0_C06050g</name>
</gene>
<dbReference type="PANTHER" id="PTHR12901:SF10">
    <property type="entry name" value="COENZYME Q-BINDING PROTEIN COQ10, MITOCHONDRIAL"/>
    <property type="match status" value="1"/>
</dbReference>
<dbReference type="EMBL" id="CR382123">
    <property type="protein sequence ID" value="CAH01318.1"/>
    <property type="molecule type" value="Genomic_DNA"/>
</dbReference>
<evidence type="ECO:0000313" key="6">
    <source>
        <dbReference type="Proteomes" id="UP000000598"/>
    </source>
</evidence>
<dbReference type="STRING" id="284590.Q6CUC2"/>
<name>Q6CUC2_KLULA</name>
<dbReference type="InParanoid" id="Q6CUC2"/>
<dbReference type="InterPro" id="IPR005031">
    <property type="entry name" value="COQ10_START"/>
</dbReference>
<proteinExistence type="inferred from homology"/>
<evidence type="ECO:0000256" key="2">
    <source>
        <dbReference type="ARBA" id="ARBA00011814"/>
    </source>
</evidence>
<evidence type="ECO:0000256" key="1">
    <source>
        <dbReference type="ARBA" id="ARBA00006885"/>
    </source>
</evidence>
<dbReference type="eggNOG" id="KOG3177">
    <property type="taxonomic scope" value="Eukaryota"/>
</dbReference>
<evidence type="ECO:0000259" key="4">
    <source>
        <dbReference type="Pfam" id="PF03364"/>
    </source>
</evidence>
<dbReference type="Gene3D" id="3.30.530.20">
    <property type="match status" value="1"/>
</dbReference>
<accession>Q6CUC2</accession>
<dbReference type="PANTHER" id="PTHR12901">
    <property type="entry name" value="SPERM PROTEIN HOMOLOG"/>
    <property type="match status" value="1"/>
</dbReference>
<dbReference type="FunCoup" id="Q6CUC2">
    <property type="interactions" value="150"/>
</dbReference>
<dbReference type="GO" id="GO:0005739">
    <property type="term" value="C:mitochondrion"/>
    <property type="evidence" value="ECO:0007669"/>
    <property type="project" value="TreeGrafter"/>
</dbReference>
<dbReference type="PaxDb" id="284590-Q6CUC2"/>
<dbReference type="SUPFAM" id="SSF55961">
    <property type="entry name" value="Bet v1-like"/>
    <property type="match status" value="1"/>
</dbReference>
<evidence type="ECO:0000313" key="5">
    <source>
        <dbReference type="EMBL" id="CAH01318.1"/>
    </source>
</evidence>
<sequence length="205" mass="23438">MLTVGTGKIAMILSFSKLTPCPQASALGKRSFFNLTTEASSKDEQHYVLKRNIRGTPNEVYEVVSEVSNYKDFIPYCTESFVNLRDEKNRPVEAGLRVGFQQYDEKFVCKVQCKELSDLVKSVTAESLSHNLFHVLNSKWVIKAHPGRTDHTEVELILRYQFKSRLYTSVASLFAKSVTELILKAFDRRVYQLKKKGSIETRGMK</sequence>
<protein>
    <submittedName>
        <fullName evidence="5">KLLA0C06050p</fullName>
    </submittedName>
</protein>
<comment type="subunit">
    <text evidence="2">Interacts with coenzyme Q.</text>
</comment>
<dbReference type="Pfam" id="PF03364">
    <property type="entry name" value="Polyketide_cyc"/>
    <property type="match status" value="1"/>
</dbReference>
<dbReference type="GO" id="GO:0048039">
    <property type="term" value="F:ubiquinone binding"/>
    <property type="evidence" value="ECO:0007669"/>
    <property type="project" value="InterPro"/>
</dbReference>
<dbReference type="KEGG" id="kla:KLLA0_C06050g"/>
<dbReference type="InterPro" id="IPR023393">
    <property type="entry name" value="START-like_dom_sf"/>
</dbReference>
<dbReference type="HOGENOM" id="CLU_079653_1_2_1"/>